<organism evidence="2 3">
    <name type="scientific">Andreprevotia lacus DSM 23236</name>
    <dbReference type="NCBI Taxonomy" id="1121001"/>
    <lineage>
        <taxon>Bacteria</taxon>
        <taxon>Pseudomonadati</taxon>
        <taxon>Pseudomonadota</taxon>
        <taxon>Betaproteobacteria</taxon>
        <taxon>Neisseriales</taxon>
        <taxon>Chitinibacteraceae</taxon>
        <taxon>Andreprevotia</taxon>
    </lineage>
</organism>
<evidence type="ECO:0000313" key="2">
    <source>
        <dbReference type="EMBL" id="SMC19570.1"/>
    </source>
</evidence>
<dbReference type="InterPro" id="IPR029039">
    <property type="entry name" value="Flavoprotein-like_sf"/>
</dbReference>
<dbReference type="GO" id="GO:0016491">
    <property type="term" value="F:oxidoreductase activity"/>
    <property type="evidence" value="ECO:0007669"/>
    <property type="project" value="InterPro"/>
</dbReference>
<evidence type="ECO:0000313" key="3">
    <source>
        <dbReference type="Proteomes" id="UP000192761"/>
    </source>
</evidence>
<dbReference type="PANTHER" id="PTHR30543:SF21">
    <property type="entry name" value="NAD(P)H-DEPENDENT FMN REDUCTASE LOT6"/>
    <property type="match status" value="1"/>
</dbReference>
<dbReference type="InterPro" id="IPR005025">
    <property type="entry name" value="FMN_Rdtase-like_dom"/>
</dbReference>
<evidence type="ECO:0000259" key="1">
    <source>
        <dbReference type="Pfam" id="PF03358"/>
    </source>
</evidence>
<dbReference type="Pfam" id="PF03358">
    <property type="entry name" value="FMN_red"/>
    <property type="match status" value="1"/>
</dbReference>
<dbReference type="RefSeq" id="WP_084089191.1">
    <property type="nucleotide sequence ID" value="NZ_FWXD01000003.1"/>
</dbReference>
<dbReference type="EMBL" id="FWXD01000003">
    <property type="protein sequence ID" value="SMC19570.1"/>
    <property type="molecule type" value="Genomic_DNA"/>
</dbReference>
<gene>
    <name evidence="2" type="ORF">SAMN02745857_00738</name>
</gene>
<dbReference type="PANTHER" id="PTHR30543">
    <property type="entry name" value="CHROMATE REDUCTASE"/>
    <property type="match status" value="1"/>
</dbReference>
<dbReference type="GO" id="GO:0005829">
    <property type="term" value="C:cytosol"/>
    <property type="evidence" value="ECO:0007669"/>
    <property type="project" value="TreeGrafter"/>
</dbReference>
<protein>
    <submittedName>
        <fullName evidence="2">NAD(P)H-dependent FMN reductase</fullName>
    </submittedName>
</protein>
<dbReference type="SUPFAM" id="SSF52218">
    <property type="entry name" value="Flavoproteins"/>
    <property type="match status" value="1"/>
</dbReference>
<sequence>MSTRVLAIVGGISSNSINQSVFRALQKLAPAGYELSQFDISTLPFFSQDLENDPPAVVKLLREQVAAADAILFITPEYNRSIPGVLKNAIDWASRPYGQSKWDCKTAAVLGASIGNIGTFGAQHHLRQVLAYLNLRVLGQPEAYLNVSQSLENGEITAQPTLDYLASYWKAFTAWIEHNRS</sequence>
<feature type="domain" description="NADPH-dependent FMN reductase-like" evidence="1">
    <location>
        <begin position="3"/>
        <end position="145"/>
    </location>
</feature>
<reference evidence="2 3" key="1">
    <citation type="submission" date="2017-04" db="EMBL/GenBank/DDBJ databases">
        <authorList>
            <person name="Afonso C.L."/>
            <person name="Miller P.J."/>
            <person name="Scott M.A."/>
            <person name="Spackman E."/>
            <person name="Goraichik I."/>
            <person name="Dimitrov K.M."/>
            <person name="Suarez D.L."/>
            <person name="Swayne D.E."/>
        </authorList>
    </citation>
    <scope>NUCLEOTIDE SEQUENCE [LARGE SCALE GENOMIC DNA]</scope>
    <source>
        <strain evidence="2 3">DSM 23236</strain>
    </source>
</reference>
<dbReference type="AlphaFoldDB" id="A0A1W1X6T8"/>
<dbReference type="STRING" id="1121001.SAMN02745857_00738"/>
<dbReference type="Gene3D" id="3.40.50.360">
    <property type="match status" value="1"/>
</dbReference>
<proteinExistence type="predicted"/>
<dbReference type="Proteomes" id="UP000192761">
    <property type="component" value="Unassembled WGS sequence"/>
</dbReference>
<accession>A0A1W1X6T8</accession>
<name>A0A1W1X6T8_9NEIS</name>
<dbReference type="InterPro" id="IPR050712">
    <property type="entry name" value="NAD(P)H-dep_reductase"/>
</dbReference>
<keyword evidence="3" id="KW-1185">Reference proteome</keyword>
<dbReference type="GO" id="GO:0010181">
    <property type="term" value="F:FMN binding"/>
    <property type="evidence" value="ECO:0007669"/>
    <property type="project" value="TreeGrafter"/>
</dbReference>